<dbReference type="KEGG" id="hcv:FTV88_2155"/>
<reference evidence="6" key="1">
    <citation type="submission" date="2019-11" db="EMBL/GenBank/DDBJ databases">
        <title>Genome sequence of Heliorestis convoluta strain HH, an alkaliphilic and minimalistic phototrophic bacterium from a soda lake in Egypt.</title>
        <authorList>
            <person name="Dewey E.D."/>
            <person name="Stokes L.M."/>
            <person name="Burchell B.M."/>
            <person name="Shaffer K.N."/>
            <person name="Huntington A.M."/>
            <person name="Baker J.M."/>
            <person name="Nadendla S."/>
            <person name="Giglio M.G."/>
            <person name="Touchman J.W."/>
            <person name="Blankenship R.E."/>
            <person name="Madigan M.T."/>
            <person name="Sattley W.M."/>
        </authorList>
    </citation>
    <scope>NUCLEOTIDE SEQUENCE [LARGE SCALE GENOMIC DNA]</scope>
    <source>
        <strain evidence="6">HH</strain>
    </source>
</reference>
<feature type="domain" description="Cell envelope-related transcriptional attenuator" evidence="4">
    <location>
        <begin position="81"/>
        <end position="228"/>
    </location>
</feature>
<comment type="similarity">
    <text evidence="1">Belongs to the LytR/CpsA/Psr (LCP) family.</text>
</comment>
<evidence type="ECO:0000313" key="5">
    <source>
        <dbReference type="EMBL" id="QGG48253.1"/>
    </source>
</evidence>
<gene>
    <name evidence="5" type="ORF">FTV88_2155</name>
</gene>
<feature type="transmembrane region" description="Helical" evidence="3">
    <location>
        <begin position="12"/>
        <end position="32"/>
    </location>
</feature>
<dbReference type="InterPro" id="IPR050922">
    <property type="entry name" value="LytR/CpsA/Psr_CW_biosynth"/>
</dbReference>
<proteinExistence type="inferred from homology"/>
<keyword evidence="3" id="KW-0812">Transmembrane</keyword>
<evidence type="ECO:0000256" key="3">
    <source>
        <dbReference type="SAM" id="Phobius"/>
    </source>
</evidence>
<feature type="compositionally biased region" description="Basic and acidic residues" evidence="2">
    <location>
        <begin position="343"/>
        <end position="354"/>
    </location>
</feature>
<dbReference type="RefSeq" id="WP_243137084.1">
    <property type="nucleotide sequence ID" value="NZ_CP045875.1"/>
</dbReference>
<dbReference type="Pfam" id="PF03816">
    <property type="entry name" value="LytR_cpsA_psr"/>
    <property type="match status" value="1"/>
</dbReference>
<accession>A0A5Q2N301</accession>
<protein>
    <submittedName>
        <fullName evidence="5">Cell envelope-related transcriptional attenuator</fullName>
    </submittedName>
</protein>
<feature type="region of interest" description="Disordered" evidence="2">
    <location>
        <begin position="331"/>
        <end position="440"/>
    </location>
</feature>
<dbReference type="InterPro" id="IPR004474">
    <property type="entry name" value="LytR_CpsA_psr"/>
</dbReference>
<evidence type="ECO:0000259" key="4">
    <source>
        <dbReference type="Pfam" id="PF03816"/>
    </source>
</evidence>
<feature type="compositionally biased region" description="Basic and acidic residues" evidence="2">
    <location>
        <begin position="378"/>
        <end position="400"/>
    </location>
</feature>
<dbReference type="PANTHER" id="PTHR33392:SF6">
    <property type="entry name" value="POLYISOPRENYL-TEICHOIC ACID--PEPTIDOGLYCAN TEICHOIC ACID TRANSFERASE TAGU"/>
    <property type="match status" value="1"/>
</dbReference>
<dbReference type="Gene3D" id="3.40.630.190">
    <property type="entry name" value="LCP protein"/>
    <property type="match status" value="1"/>
</dbReference>
<sequence length="440" mass="49480">MENKKEMNPKVILGIAMFFLFFLSAGITYGLLDKNYGITVDESQAEDLDERANDAAILKKDRINVLLLALDARPGEDEEARTDSIIFASIDRNEKIVSIMSIPRDTRVQLKGHGQDKINNAHVYGGVELVQKTVEDLLGVTIDYHVKTNFEGFRDIIDTLGGVEIDVERRMYYYQGDPYDRIDLQKGFQRLNGDKALQYVRFRSDALGDISRTQRQQNFLQALAKEMMQMNTLWKIPTLIPQISKAIETNMGLSDMLALALTAKDWQTVEIVSHTLPGNFLDLNGISYWQVDPAVAKRATRDLLNGEVNTSVVEGRTIVLNDRPVKITTTEDNAMVVDEEDKIEEKDNNRDIDLKPTAPTSPNKPTRPTVPMQPDSSQTKEPKEPIEPKKEEKSTQKEDPTISVPIIDRAPAVPSGVEPLYPATPTDHSIQYHSGIDENI</sequence>
<organism evidence="5 6">
    <name type="scientific">Heliorestis convoluta</name>
    <dbReference type="NCBI Taxonomy" id="356322"/>
    <lineage>
        <taxon>Bacteria</taxon>
        <taxon>Bacillati</taxon>
        <taxon>Bacillota</taxon>
        <taxon>Clostridia</taxon>
        <taxon>Eubacteriales</taxon>
        <taxon>Heliobacteriaceae</taxon>
        <taxon>Heliorestis</taxon>
    </lineage>
</organism>
<evidence type="ECO:0000313" key="6">
    <source>
        <dbReference type="Proteomes" id="UP000366051"/>
    </source>
</evidence>
<dbReference type="AlphaFoldDB" id="A0A5Q2N301"/>
<evidence type="ECO:0000256" key="2">
    <source>
        <dbReference type="SAM" id="MobiDB-lite"/>
    </source>
</evidence>
<dbReference type="PANTHER" id="PTHR33392">
    <property type="entry name" value="POLYISOPRENYL-TEICHOIC ACID--PEPTIDOGLYCAN TEICHOIC ACID TRANSFERASE TAGU"/>
    <property type="match status" value="1"/>
</dbReference>
<name>A0A5Q2N301_9FIRM</name>
<keyword evidence="6" id="KW-1185">Reference proteome</keyword>
<evidence type="ECO:0000256" key="1">
    <source>
        <dbReference type="ARBA" id="ARBA00006068"/>
    </source>
</evidence>
<dbReference type="Proteomes" id="UP000366051">
    <property type="component" value="Chromosome"/>
</dbReference>
<dbReference type="NCBIfam" id="TIGR00350">
    <property type="entry name" value="lytR_cpsA_psr"/>
    <property type="match status" value="1"/>
</dbReference>
<dbReference type="EMBL" id="CP045875">
    <property type="protein sequence ID" value="QGG48253.1"/>
    <property type="molecule type" value="Genomic_DNA"/>
</dbReference>
<keyword evidence="3" id="KW-0472">Membrane</keyword>
<keyword evidence="3" id="KW-1133">Transmembrane helix</keyword>